<name>A0A7K1XUD4_9SPHI</name>
<reference evidence="2 3" key="1">
    <citation type="submission" date="2019-11" db="EMBL/GenBank/DDBJ databases">
        <title>Pedobacter sp. HMF7056 Genome sequencing and assembly.</title>
        <authorList>
            <person name="Kang H."/>
            <person name="Kim H."/>
            <person name="Joh K."/>
        </authorList>
    </citation>
    <scope>NUCLEOTIDE SEQUENCE [LARGE SCALE GENOMIC DNA]</scope>
    <source>
        <strain evidence="2 3">HMF7056</strain>
    </source>
</reference>
<dbReference type="Proteomes" id="UP000451233">
    <property type="component" value="Unassembled WGS sequence"/>
</dbReference>
<dbReference type="Gene3D" id="2.20.110.10">
    <property type="entry name" value="Histone H3 K4-specific methyltransferase SET7/9 N-terminal domain"/>
    <property type="match status" value="1"/>
</dbReference>
<keyword evidence="1" id="KW-0732">Signal</keyword>
<evidence type="ECO:0000313" key="2">
    <source>
        <dbReference type="EMBL" id="MXV14621.1"/>
    </source>
</evidence>
<evidence type="ECO:0008006" key="4">
    <source>
        <dbReference type="Google" id="ProtNLM"/>
    </source>
</evidence>
<keyword evidence="3" id="KW-1185">Reference proteome</keyword>
<dbReference type="AlphaFoldDB" id="A0A7K1XUD4"/>
<accession>A0A7K1XUD4</accession>
<evidence type="ECO:0000313" key="3">
    <source>
        <dbReference type="Proteomes" id="UP000451233"/>
    </source>
</evidence>
<protein>
    <recommendedName>
        <fullName evidence="4">MORN repeat variant</fullName>
    </recommendedName>
</protein>
<gene>
    <name evidence="2" type="ORF">GS398_04875</name>
</gene>
<dbReference type="RefSeq" id="WP_160905581.1">
    <property type="nucleotide sequence ID" value="NZ_WVHS01000001.1"/>
</dbReference>
<sequence length="347" mass="39802">MRMLLVFFFLVPLAGKLTAQETFLERLDSTHVQFYLNEQYMLVDKACDFFAIRRVSGFDVKSRQFAGDFTDYTKDGVTLMTGTYANGKKSGTFKGFFPNGYLQWSGDYVNDKRTGTWDYYYSDGRPWLIVEYRGEQVLVKEQWDLKGKHVVTQGTGKFELEDPAYGFNEKGYYATRYRYKLDGNRLASIPVVEYLYKGGPPELVPASVERLLFTPTQYYTNAEKLLSMPCLVDDQVYFTTYLSEKLNRSLLSSFAVRFAGITAGRMLIRLDVDSRGRPRNVDVKTPFGAAGDRLLYNEVISRIGYWIPSQKDGKTISDVLTITADLYIDDRGRSQFTMPVISRRNGK</sequence>
<feature type="chain" id="PRO_5029443433" description="MORN repeat variant" evidence="1">
    <location>
        <begin position="20"/>
        <end position="347"/>
    </location>
</feature>
<comment type="caution">
    <text evidence="2">The sequence shown here is derived from an EMBL/GenBank/DDBJ whole genome shotgun (WGS) entry which is preliminary data.</text>
</comment>
<proteinExistence type="predicted"/>
<feature type="signal peptide" evidence="1">
    <location>
        <begin position="1"/>
        <end position="19"/>
    </location>
</feature>
<organism evidence="2 3">
    <name type="scientific">Hufsiella ginkgonis</name>
    <dbReference type="NCBI Taxonomy" id="2695274"/>
    <lineage>
        <taxon>Bacteria</taxon>
        <taxon>Pseudomonadati</taxon>
        <taxon>Bacteroidota</taxon>
        <taxon>Sphingobacteriia</taxon>
        <taxon>Sphingobacteriales</taxon>
        <taxon>Sphingobacteriaceae</taxon>
        <taxon>Hufsiella</taxon>
    </lineage>
</organism>
<dbReference type="SUPFAM" id="SSF82185">
    <property type="entry name" value="Histone H3 K4-specific methyltransferase SET7/9 N-terminal domain"/>
    <property type="match status" value="1"/>
</dbReference>
<evidence type="ECO:0000256" key="1">
    <source>
        <dbReference type="SAM" id="SignalP"/>
    </source>
</evidence>
<dbReference type="EMBL" id="WVHS01000001">
    <property type="protein sequence ID" value="MXV14621.1"/>
    <property type="molecule type" value="Genomic_DNA"/>
</dbReference>